<gene>
    <name evidence="1" type="ORF">CICLE_v10018099mg</name>
</gene>
<accession>V4U9N2</accession>
<evidence type="ECO:0000313" key="2">
    <source>
        <dbReference type="Proteomes" id="UP000030687"/>
    </source>
</evidence>
<dbReference type="InParanoid" id="V4U9N2"/>
<dbReference type="STRING" id="85681.V4U9N2"/>
<dbReference type="Gene3D" id="3.30.200.20">
    <property type="entry name" value="Phosphorylase Kinase, domain 1"/>
    <property type="match status" value="1"/>
</dbReference>
<sequence>LFQGSPAATCSNNYGRTMEILATSSFAGKSQFSEAISEVGVEARSNGQILEIRNLKVFNFLDLKSATKNFKPDILLGEGGFGIMYRGGCY</sequence>
<evidence type="ECO:0008006" key="3">
    <source>
        <dbReference type="Google" id="ProtNLM"/>
    </source>
</evidence>
<dbReference type="EMBL" id="KI536312">
    <property type="protein sequence ID" value="ESR62662.1"/>
    <property type="molecule type" value="Genomic_DNA"/>
</dbReference>
<feature type="non-terminal residue" evidence="1">
    <location>
        <position position="1"/>
    </location>
</feature>
<keyword evidence="2" id="KW-1185">Reference proteome</keyword>
<organism evidence="1 2">
    <name type="scientific">Citrus clementina</name>
    <name type="common">Clementine</name>
    <name type="synonym">Citrus deliciosa x Citrus sinensis</name>
    <dbReference type="NCBI Taxonomy" id="85681"/>
    <lineage>
        <taxon>Eukaryota</taxon>
        <taxon>Viridiplantae</taxon>
        <taxon>Streptophyta</taxon>
        <taxon>Embryophyta</taxon>
        <taxon>Tracheophyta</taxon>
        <taxon>Spermatophyta</taxon>
        <taxon>Magnoliopsida</taxon>
        <taxon>eudicotyledons</taxon>
        <taxon>Gunneridae</taxon>
        <taxon>Pentapetalae</taxon>
        <taxon>rosids</taxon>
        <taxon>malvids</taxon>
        <taxon>Sapindales</taxon>
        <taxon>Rutaceae</taxon>
        <taxon>Aurantioideae</taxon>
        <taxon>Citrus</taxon>
    </lineage>
</organism>
<name>V4U9N2_CITCL</name>
<evidence type="ECO:0000313" key="1">
    <source>
        <dbReference type="EMBL" id="ESR62662.1"/>
    </source>
</evidence>
<dbReference type="Proteomes" id="UP000030687">
    <property type="component" value="Unassembled WGS sequence"/>
</dbReference>
<proteinExistence type="predicted"/>
<protein>
    <recommendedName>
        <fullName evidence="3">Protein kinase domain-containing protein</fullName>
    </recommendedName>
</protein>
<dbReference type="Gramene" id="ESR62662">
    <property type="protein sequence ID" value="ESR62662"/>
    <property type="gene ID" value="CICLE_v10018099mg"/>
</dbReference>
<reference evidence="1 2" key="1">
    <citation type="submission" date="2013-10" db="EMBL/GenBank/DDBJ databases">
        <authorList>
            <consortium name="International Citrus Genome Consortium"/>
            <person name="Jenkins J."/>
            <person name="Schmutz J."/>
            <person name="Prochnik S."/>
            <person name="Rokhsar D."/>
            <person name="Gmitter F."/>
            <person name="Ollitrault P."/>
            <person name="Machado M."/>
            <person name="Talon M."/>
            <person name="Wincker P."/>
            <person name="Jaillon O."/>
            <person name="Morgante M."/>
        </authorList>
    </citation>
    <scope>NUCLEOTIDE SEQUENCE</scope>
    <source>
        <strain evidence="2">cv. Clemenules</strain>
    </source>
</reference>
<dbReference type="KEGG" id="cic:CICLE_v10018099mg"/>
<dbReference type="AlphaFoldDB" id="V4U9N2"/>
<dbReference type="eggNOG" id="KOG1187">
    <property type="taxonomic scope" value="Eukaryota"/>
</dbReference>